<reference evidence="2" key="1">
    <citation type="journal article" date="2019" name="Int. J. Syst. Evol. Microbiol.">
        <title>The Global Catalogue of Microorganisms (GCM) 10K type strain sequencing project: providing services to taxonomists for standard genome sequencing and annotation.</title>
        <authorList>
            <consortium name="The Broad Institute Genomics Platform"/>
            <consortium name="The Broad Institute Genome Sequencing Center for Infectious Disease"/>
            <person name="Wu L."/>
            <person name="Ma J."/>
        </authorList>
    </citation>
    <scope>NUCLEOTIDE SEQUENCE [LARGE SCALE GENOMIC DNA]</scope>
    <source>
        <strain evidence="2">CGMCC 1.15399</strain>
    </source>
</reference>
<sequence>MARYRHGDAEVEARQLTRENGQLVWEWWKWADAKPHHDADHILDGLAICTRSGREKVDFGDWIVKDADGFYAVKPDVFAAEYQPVATSQQAGEAL</sequence>
<organism evidence="1 2">
    <name type="scientific">Nonomuraea guangzhouensis</name>
    <dbReference type="NCBI Taxonomy" id="1291555"/>
    <lineage>
        <taxon>Bacteria</taxon>
        <taxon>Bacillati</taxon>
        <taxon>Actinomycetota</taxon>
        <taxon>Actinomycetes</taxon>
        <taxon>Streptosporangiales</taxon>
        <taxon>Streptosporangiaceae</taxon>
        <taxon>Nonomuraea</taxon>
    </lineage>
</organism>
<gene>
    <name evidence="1" type="ORF">ACFSJ0_58675</name>
</gene>
<dbReference type="Proteomes" id="UP001597097">
    <property type="component" value="Unassembled WGS sequence"/>
</dbReference>
<comment type="caution">
    <text evidence="1">The sequence shown here is derived from an EMBL/GenBank/DDBJ whole genome shotgun (WGS) entry which is preliminary data.</text>
</comment>
<accession>A0ABW4GWL2</accession>
<protein>
    <submittedName>
        <fullName evidence="1">Uncharacterized protein</fullName>
    </submittedName>
</protein>
<keyword evidence="2" id="KW-1185">Reference proteome</keyword>
<evidence type="ECO:0000313" key="2">
    <source>
        <dbReference type="Proteomes" id="UP001597097"/>
    </source>
</evidence>
<dbReference type="EMBL" id="JBHUCM010000070">
    <property type="protein sequence ID" value="MFD1546959.1"/>
    <property type="molecule type" value="Genomic_DNA"/>
</dbReference>
<name>A0ABW4GWL2_9ACTN</name>
<proteinExistence type="predicted"/>
<dbReference type="RefSeq" id="WP_219536634.1">
    <property type="nucleotide sequence ID" value="NZ_JAHKRM010000031.1"/>
</dbReference>
<evidence type="ECO:0000313" key="1">
    <source>
        <dbReference type="EMBL" id="MFD1546959.1"/>
    </source>
</evidence>